<reference evidence="10" key="1">
    <citation type="submission" date="2022-01" db="EMBL/GenBank/DDBJ databases">
        <title>Genome Sequence Resource for Two Populations of Ditylenchus destructor, the Migratory Endoparasitic Phytonematode.</title>
        <authorList>
            <person name="Zhang H."/>
            <person name="Lin R."/>
            <person name="Xie B."/>
        </authorList>
    </citation>
    <scope>NUCLEOTIDE SEQUENCE</scope>
    <source>
        <strain evidence="10">BazhouSP</strain>
    </source>
</reference>
<evidence type="ECO:0000256" key="3">
    <source>
        <dbReference type="ARBA" id="ARBA00022801"/>
    </source>
</evidence>
<dbReference type="SUPFAM" id="SSF55486">
    <property type="entry name" value="Metalloproteases ('zincins'), catalytic domain"/>
    <property type="match status" value="1"/>
</dbReference>
<keyword evidence="4 8" id="KW-0862">Zinc</keyword>
<dbReference type="Pfam" id="PF01421">
    <property type="entry name" value="Reprolysin"/>
    <property type="match status" value="1"/>
</dbReference>
<evidence type="ECO:0000313" key="11">
    <source>
        <dbReference type="Proteomes" id="UP001201812"/>
    </source>
</evidence>
<keyword evidence="6" id="KW-1015">Disulfide bond</keyword>
<evidence type="ECO:0000256" key="2">
    <source>
        <dbReference type="ARBA" id="ARBA00022723"/>
    </source>
</evidence>
<evidence type="ECO:0000259" key="9">
    <source>
        <dbReference type="PROSITE" id="PS50215"/>
    </source>
</evidence>
<accession>A0AAD4RB14</accession>
<dbReference type="PROSITE" id="PS50215">
    <property type="entry name" value="ADAM_MEPRO"/>
    <property type="match status" value="1"/>
</dbReference>
<keyword evidence="3" id="KW-0378">Hydrolase</keyword>
<keyword evidence="2 8" id="KW-0479">Metal-binding</keyword>
<keyword evidence="5 10" id="KW-0482">Metalloprotease</keyword>
<feature type="binding site" evidence="8">
    <location>
        <position position="335"/>
    </location>
    <ligand>
        <name>Zn(2+)</name>
        <dbReference type="ChEBI" id="CHEBI:29105"/>
        <note>catalytic</note>
    </ligand>
</feature>
<dbReference type="GO" id="GO:0046872">
    <property type="term" value="F:metal ion binding"/>
    <property type="evidence" value="ECO:0007669"/>
    <property type="project" value="UniProtKB-KW"/>
</dbReference>
<dbReference type="InterPro" id="IPR041645">
    <property type="entry name" value="ADAMTS_CR_2"/>
</dbReference>
<dbReference type="AlphaFoldDB" id="A0AAD4RB14"/>
<name>A0AAD4RB14_9BILA</name>
<evidence type="ECO:0000256" key="1">
    <source>
        <dbReference type="ARBA" id="ARBA00022670"/>
    </source>
</evidence>
<comment type="caution">
    <text evidence="10">The sequence shown here is derived from an EMBL/GenBank/DDBJ whole genome shotgun (WGS) entry which is preliminary data.</text>
</comment>
<dbReference type="PANTHER" id="PTHR11905:SF159">
    <property type="entry name" value="ADAM METALLOPROTEASE"/>
    <property type="match status" value="1"/>
</dbReference>
<dbReference type="InterPro" id="IPR024079">
    <property type="entry name" value="MetalloPept_cat_dom_sf"/>
</dbReference>
<evidence type="ECO:0000256" key="4">
    <source>
        <dbReference type="ARBA" id="ARBA00022833"/>
    </source>
</evidence>
<proteinExistence type="predicted"/>
<dbReference type="EMBL" id="JAKKPZ010000003">
    <property type="protein sequence ID" value="KAI1723296.1"/>
    <property type="molecule type" value="Genomic_DNA"/>
</dbReference>
<dbReference type="Gene3D" id="3.40.390.10">
    <property type="entry name" value="Collagenase (Catalytic Domain)"/>
    <property type="match status" value="1"/>
</dbReference>
<feature type="active site" evidence="8">
    <location>
        <position position="332"/>
    </location>
</feature>
<feature type="domain" description="Peptidase M12B" evidence="9">
    <location>
        <begin position="267"/>
        <end position="399"/>
    </location>
</feature>
<gene>
    <name evidence="10" type="ORF">DdX_03450</name>
</gene>
<keyword evidence="11" id="KW-1185">Reference proteome</keyword>
<evidence type="ECO:0000256" key="8">
    <source>
        <dbReference type="PROSITE-ProRule" id="PRU00276"/>
    </source>
</evidence>
<evidence type="ECO:0000256" key="7">
    <source>
        <dbReference type="ARBA" id="ARBA00023180"/>
    </source>
</evidence>
<dbReference type="InterPro" id="IPR001590">
    <property type="entry name" value="Peptidase_M12B"/>
</dbReference>
<keyword evidence="7" id="KW-0325">Glycoprotein</keyword>
<dbReference type="GO" id="GO:0004222">
    <property type="term" value="F:metalloendopeptidase activity"/>
    <property type="evidence" value="ECO:0007669"/>
    <property type="project" value="InterPro"/>
</dbReference>
<protein>
    <submittedName>
        <fullName evidence="10">Reprolysin (M12B) family zinc metalloprotease domain-containing protein</fullName>
    </submittedName>
</protein>
<evidence type="ECO:0000256" key="6">
    <source>
        <dbReference type="ARBA" id="ARBA00023157"/>
    </source>
</evidence>
<dbReference type="GO" id="GO:0006509">
    <property type="term" value="P:membrane protein ectodomain proteolysis"/>
    <property type="evidence" value="ECO:0007669"/>
    <property type="project" value="TreeGrafter"/>
</dbReference>
<evidence type="ECO:0000313" key="10">
    <source>
        <dbReference type="EMBL" id="KAI1723296.1"/>
    </source>
</evidence>
<keyword evidence="1" id="KW-0645">Protease</keyword>
<dbReference type="Proteomes" id="UP001201812">
    <property type="component" value="Unassembled WGS sequence"/>
</dbReference>
<organism evidence="10 11">
    <name type="scientific">Ditylenchus destructor</name>
    <dbReference type="NCBI Taxonomy" id="166010"/>
    <lineage>
        <taxon>Eukaryota</taxon>
        <taxon>Metazoa</taxon>
        <taxon>Ecdysozoa</taxon>
        <taxon>Nematoda</taxon>
        <taxon>Chromadorea</taxon>
        <taxon>Rhabditida</taxon>
        <taxon>Tylenchina</taxon>
        <taxon>Tylenchomorpha</taxon>
        <taxon>Sphaerularioidea</taxon>
        <taxon>Anguinidae</taxon>
        <taxon>Anguininae</taxon>
        <taxon>Ditylenchus</taxon>
    </lineage>
</organism>
<sequence>MVFPLLRKHCLLLIVPILFLIAIPLIYSSIGGGVDHQFGIIDFVKESEFANVTIVQSITFTENTSLIEDVQLLDKIIAEEEERRKTMQTSTTAVPESRAKSRIRDTIDDNELLGNYSLSIRVLLIGDHSLYETFVELQRGDEFAAYHSLRLYLQGILDQLRTIFSHWTFFDNQKLDLELAKIIPIFRPEDCPLRGPIVRKSDEYFHYNLINGTRSDNINATLLSSDYFDGDFVNVTDVPEWPTNETVSHHSWRTIDGLEAVHVIRSWAEENKRILPAYEHVIVITRYDLMSQNNDSATQGMAYVGAMCSGSNSASVVEDVGGLSTVVIAAHEMAHSLGAFHDGSNANCSARNNFLMSPSSSGSEFGNNFDNAFMLSDCSLAQIENFLRSNDSACLRQYSQLSNSENYNTKFTNIKDKITESEIKKKPGEVFDINKQCKLAFGPTYGVCRRRDYYYHYISPSADKCRRLWCKDRRLRRYAPCETKAFIPLMDGTKCSQSGWCIKGKCVHNECVDINPSYCAQIPRAMRRIFCNVSSFAKICCNLCQDVAKKNNKVQPNIAKPTKKKTKWLFDDL</sequence>
<dbReference type="Pfam" id="PF17771">
    <property type="entry name" value="ADAMTS_CR_2"/>
    <property type="match status" value="1"/>
</dbReference>
<dbReference type="PANTHER" id="PTHR11905">
    <property type="entry name" value="ADAM A DISINTEGRIN AND METALLOPROTEASE DOMAIN"/>
    <property type="match status" value="1"/>
</dbReference>
<feature type="binding site" evidence="8">
    <location>
        <position position="341"/>
    </location>
    <ligand>
        <name>Zn(2+)</name>
        <dbReference type="ChEBI" id="CHEBI:29105"/>
        <note>catalytic</note>
    </ligand>
</feature>
<evidence type="ECO:0000256" key="5">
    <source>
        <dbReference type="ARBA" id="ARBA00023049"/>
    </source>
</evidence>
<feature type="binding site" evidence="8">
    <location>
        <position position="331"/>
    </location>
    <ligand>
        <name>Zn(2+)</name>
        <dbReference type="ChEBI" id="CHEBI:29105"/>
        <note>catalytic</note>
    </ligand>
</feature>
<comment type="caution">
    <text evidence="8">Lacks conserved residue(s) required for the propagation of feature annotation.</text>
</comment>
<dbReference type="Gene3D" id="3.40.1620.60">
    <property type="match status" value="1"/>
</dbReference>